<evidence type="ECO:0000313" key="1">
    <source>
        <dbReference type="EMBL" id="CCX06276.1"/>
    </source>
</evidence>
<reference evidence="1 2" key="1">
    <citation type="journal article" date="2013" name="PLoS Genet.">
        <title>The genome and development-dependent transcriptomes of Pyronema confluens: a window into fungal evolution.</title>
        <authorList>
            <person name="Traeger S."/>
            <person name="Altegoer F."/>
            <person name="Freitag M."/>
            <person name="Gabaldon T."/>
            <person name="Kempken F."/>
            <person name="Kumar A."/>
            <person name="Marcet-Houben M."/>
            <person name="Poggeler S."/>
            <person name="Stajich J.E."/>
            <person name="Nowrousian M."/>
        </authorList>
    </citation>
    <scope>NUCLEOTIDE SEQUENCE [LARGE SCALE GENOMIC DNA]</scope>
    <source>
        <strain evidence="2">CBS 100304</strain>
        <tissue evidence="1">Vegetative mycelium</tissue>
    </source>
</reference>
<organism evidence="1 2">
    <name type="scientific">Pyronema omphalodes (strain CBS 100304)</name>
    <name type="common">Pyronema confluens</name>
    <dbReference type="NCBI Taxonomy" id="1076935"/>
    <lineage>
        <taxon>Eukaryota</taxon>
        <taxon>Fungi</taxon>
        <taxon>Dikarya</taxon>
        <taxon>Ascomycota</taxon>
        <taxon>Pezizomycotina</taxon>
        <taxon>Pezizomycetes</taxon>
        <taxon>Pezizales</taxon>
        <taxon>Pyronemataceae</taxon>
        <taxon>Pyronema</taxon>
    </lineage>
</organism>
<name>U4KX14_PYROM</name>
<evidence type="ECO:0000313" key="2">
    <source>
        <dbReference type="Proteomes" id="UP000018144"/>
    </source>
</evidence>
<sequence length="122" mass="14163">MQAYPGDLMTFINLRERKADYLGLEWSTRTTFDPDSEGYICGTCDDSNEWTSNNQSERRKQIRDHGCMIKPNAADLAWVYDNNGRICKSIRESSWTEINEEKAAMKDEFGPEGDQRSRWVIV</sequence>
<dbReference type="EMBL" id="HF935285">
    <property type="protein sequence ID" value="CCX06276.1"/>
    <property type="molecule type" value="Genomic_DNA"/>
</dbReference>
<accession>U4KX14</accession>
<dbReference type="AlphaFoldDB" id="U4KX14"/>
<dbReference type="Proteomes" id="UP000018144">
    <property type="component" value="Unassembled WGS sequence"/>
</dbReference>
<gene>
    <name evidence="1" type="ORF">PCON_05863</name>
</gene>
<keyword evidence="2" id="KW-1185">Reference proteome</keyword>
<protein>
    <submittedName>
        <fullName evidence="1">Uncharacterized protein</fullName>
    </submittedName>
</protein>
<proteinExistence type="predicted"/>